<feature type="domain" description="D-glutamate cyclase-like C-terminal" evidence="2">
    <location>
        <begin position="57"/>
        <end position="322"/>
    </location>
</feature>
<dbReference type="EMBL" id="BMGZ01000004">
    <property type="protein sequence ID" value="GGI01429.1"/>
    <property type="molecule type" value="Genomic_DNA"/>
</dbReference>
<dbReference type="Gene3D" id="3.90.1640.20">
    <property type="entry name" value="TON_0340"/>
    <property type="match status" value="1"/>
</dbReference>
<reference evidence="3" key="1">
    <citation type="journal article" date="2014" name="Int. J. Syst. Evol. Microbiol.">
        <title>Complete genome sequence of Corynebacterium casei LMG S-19264T (=DSM 44701T), isolated from a smear-ripened cheese.</title>
        <authorList>
            <consortium name="US DOE Joint Genome Institute (JGI-PGF)"/>
            <person name="Walter F."/>
            <person name="Albersmeier A."/>
            <person name="Kalinowski J."/>
            <person name="Ruckert C."/>
        </authorList>
    </citation>
    <scope>NUCLEOTIDE SEQUENCE</scope>
    <source>
        <strain evidence="3">CGMCC 1.14984</strain>
    </source>
</reference>
<proteinExistence type="predicted"/>
<dbReference type="InterPro" id="IPR025504">
    <property type="entry name" value="GLUCM_C"/>
</dbReference>
<dbReference type="Pfam" id="PF14336">
    <property type="entry name" value="GLUCM-like_C"/>
    <property type="match status" value="1"/>
</dbReference>
<keyword evidence="6" id="KW-1185">Reference proteome</keyword>
<dbReference type="PANTHER" id="PTHR32022:SF10">
    <property type="entry name" value="D-GLUTAMATE CYCLASE, MITOCHONDRIAL"/>
    <property type="match status" value="1"/>
</dbReference>
<feature type="region of interest" description="Disordered" evidence="1">
    <location>
        <begin position="1"/>
        <end position="22"/>
    </location>
</feature>
<comment type="caution">
    <text evidence="3">The sequence shown here is derived from an EMBL/GenBank/DDBJ whole genome shotgun (WGS) entry which is preliminary data.</text>
</comment>
<accession>A0A8J3ERZ8</accession>
<evidence type="ECO:0000259" key="2">
    <source>
        <dbReference type="Pfam" id="PF14336"/>
    </source>
</evidence>
<name>A0A8J3ERZ8_9PROT</name>
<evidence type="ECO:0000313" key="4">
    <source>
        <dbReference type="EMBL" id="NHK29607.1"/>
    </source>
</evidence>
<reference evidence="4 6" key="2">
    <citation type="submission" date="2020-02" db="EMBL/GenBank/DDBJ databases">
        <title>Genome sequence of Parvularcula flava strain NH6-79.</title>
        <authorList>
            <person name="Abdul Karim M.H."/>
            <person name="Lam M.Q."/>
            <person name="Chen S.J."/>
            <person name="Yahya A."/>
            <person name="Shahir S."/>
            <person name="Shamsir M.S."/>
            <person name="Chong C.S."/>
        </authorList>
    </citation>
    <scope>NUCLEOTIDE SEQUENCE [LARGE SCALE GENOMIC DNA]</scope>
    <source>
        <strain evidence="4 6">NH6-79</strain>
    </source>
</reference>
<protein>
    <submittedName>
        <fullName evidence="4">DUF4392 domain-containing protein</fullName>
    </submittedName>
</protein>
<organism evidence="3 5">
    <name type="scientific">Aquisalinus luteolus</name>
    <dbReference type="NCBI Taxonomy" id="1566827"/>
    <lineage>
        <taxon>Bacteria</taxon>
        <taxon>Pseudomonadati</taxon>
        <taxon>Pseudomonadota</taxon>
        <taxon>Alphaproteobacteria</taxon>
        <taxon>Parvularculales</taxon>
        <taxon>Parvularculaceae</taxon>
        <taxon>Aquisalinus</taxon>
    </lineage>
</organism>
<evidence type="ECO:0000256" key="1">
    <source>
        <dbReference type="SAM" id="MobiDB-lite"/>
    </source>
</evidence>
<dbReference type="PANTHER" id="PTHR32022">
    <property type="entry name" value="D-GLUTAMATE CYCLASE, MITOCHONDRIAL"/>
    <property type="match status" value="1"/>
</dbReference>
<gene>
    <name evidence="4" type="ORF">FF098_016995</name>
    <name evidence="3" type="ORF">GCM10011355_32050</name>
</gene>
<dbReference type="RefSeq" id="WP_155142830.1">
    <property type="nucleotide sequence ID" value="NZ_BMGZ01000004.1"/>
</dbReference>
<dbReference type="Proteomes" id="UP000818603">
    <property type="component" value="Unassembled WGS sequence"/>
</dbReference>
<dbReference type="EMBL" id="VCJR02000006">
    <property type="protein sequence ID" value="NHK29607.1"/>
    <property type="molecule type" value="Genomic_DNA"/>
</dbReference>
<dbReference type="AlphaFoldDB" id="A0A8J3ERZ8"/>
<sequence>MSQTRRKADPAPVGPAQGPGRRERLRLFRDEARGLILDGANRGIGNIRTPASFSLHRLAEDLAGGGGEPCIGILTGFPILLPDGAVQFENDGPIGAGMMAGAFAALGWKTVMLSDHKAGGIVENVIEVAGSSAGGGIDKILLDSNCSHGTPYGREIRTQLKKLGITHLIAIERPGKARDGEYYNMRAQQISSHIIAADALFRDCPWKTAGFADGGNEIGMGKVGIDRIAQYVDKGSTIVSRTKVDYLTLCGVSNWGGYGLVAALAVAMPERRDLLFPYLSPQMNRKLFAACKRAGAVDGVTRRQTSTVDNIPFAEHDAKIDAFRALADRLIK</sequence>
<dbReference type="Proteomes" id="UP000621856">
    <property type="component" value="Unassembled WGS sequence"/>
</dbReference>
<evidence type="ECO:0000313" key="5">
    <source>
        <dbReference type="Proteomes" id="UP000621856"/>
    </source>
</evidence>
<evidence type="ECO:0000313" key="6">
    <source>
        <dbReference type="Proteomes" id="UP000818603"/>
    </source>
</evidence>
<evidence type="ECO:0000313" key="3">
    <source>
        <dbReference type="EMBL" id="GGI01429.1"/>
    </source>
</evidence>
<reference evidence="3" key="3">
    <citation type="submission" date="2020-09" db="EMBL/GenBank/DDBJ databases">
        <authorList>
            <person name="Sun Q."/>
            <person name="Zhou Y."/>
        </authorList>
    </citation>
    <scope>NUCLEOTIDE SEQUENCE</scope>
    <source>
        <strain evidence="3">CGMCC 1.14984</strain>
    </source>
</reference>